<evidence type="ECO:0000313" key="2">
    <source>
        <dbReference type="EMBL" id="RDI97227.1"/>
    </source>
</evidence>
<comment type="caution">
    <text evidence="2">The sequence shown here is derived from an EMBL/GenBank/DDBJ whole genome shotgun (WGS) entry which is preliminary data.</text>
</comment>
<keyword evidence="3" id="KW-1185">Reference proteome</keyword>
<dbReference type="Proteomes" id="UP000254711">
    <property type="component" value="Unassembled WGS sequence"/>
</dbReference>
<evidence type="ECO:0000313" key="3">
    <source>
        <dbReference type="Proteomes" id="UP000254711"/>
    </source>
</evidence>
<gene>
    <name evidence="2" type="ORF">DVT68_17900</name>
</gene>
<keyword evidence="1" id="KW-0732">Signal</keyword>
<organism evidence="2 3">
    <name type="scientific">Dyella solisilvae</name>
    <dbReference type="NCBI Taxonomy" id="1920168"/>
    <lineage>
        <taxon>Bacteria</taxon>
        <taxon>Pseudomonadati</taxon>
        <taxon>Pseudomonadota</taxon>
        <taxon>Gammaproteobacteria</taxon>
        <taxon>Lysobacterales</taxon>
        <taxon>Rhodanobacteraceae</taxon>
        <taxon>Dyella</taxon>
    </lineage>
</organism>
<evidence type="ECO:0008006" key="4">
    <source>
        <dbReference type="Google" id="ProtNLM"/>
    </source>
</evidence>
<proteinExistence type="predicted"/>
<dbReference type="AlphaFoldDB" id="A0A370K473"/>
<reference evidence="2 3" key="1">
    <citation type="submission" date="2018-07" db="EMBL/GenBank/DDBJ databases">
        <title>Dyella solisilvae sp. nov., isolated from the pine and broad-leaved mixed forest soil.</title>
        <authorList>
            <person name="Gao Z."/>
            <person name="Qiu L."/>
        </authorList>
    </citation>
    <scope>NUCLEOTIDE SEQUENCE [LARGE SCALE GENOMIC DNA]</scope>
    <source>
        <strain evidence="2 3">DHG54</strain>
    </source>
</reference>
<dbReference type="RefSeq" id="WP_114826563.1">
    <property type="nucleotide sequence ID" value="NZ_QQSY01000006.1"/>
</dbReference>
<name>A0A370K473_9GAMM</name>
<sequence>MTMRKDGMAIWMGVLLSMAAGVATAGDGGDQGQAALRSAYLKAAGRAVDGLPATTLISSVDQLGDHHIALYTVDGSHKDVWLVTTDAACVQPRLEGDRIVEANAQGEASACRSVRIQSVDQRELAAQLMSLPSGQASAHETVLVYPVTLREFTAYRTDVMTDGGRTR</sequence>
<feature type="chain" id="PRO_5016636958" description="Peptidase" evidence="1">
    <location>
        <begin position="26"/>
        <end position="167"/>
    </location>
</feature>
<feature type="signal peptide" evidence="1">
    <location>
        <begin position="1"/>
        <end position="25"/>
    </location>
</feature>
<dbReference type="OrthoDB" id="9889461at2"/>
<protein>
    <recommendedName>
        <fullName evidence="4">Peptidase</fullName>
    </recommendedName>
</protein>
<evidence type="ECO:0000256" key="1">
    <source>
        <dbReference type="SAM" id="SignalP"/>
    </source>
</evidence>
<dbReference type="EMBL" id="QQSY01000006">
    <property type="protein sequence ID" value="RDI97227.1"/>
    <property type="molecule type" value="Genomic_DNA"/>
</dbReference>
<accession>A0A370K473</accession>